<sequence length="491" mass="52216">MTALTGTTDYQQFFIDGDWTDPSSPRTVDVRAAATEEYLGSVPEATERDIDAAVAAARRAFDDPQGWSRWEPARRREALERFAVALEKRASETATRVSSQNGMPIWLAQQFEGGFPALLLRYYSGLVSDTPQEETRQGVLGGRARVIREPIGVVGAIVPWNVPQGITFLKLAPALAAGCTLVLKPAPETVLDAMLMAEAAAEAQLPAGVLNIVPGGSEVGAHLVAHPQVDKVSFTGSTAAGRTIAETCGRLLRPVTLELGGKSAAIVLDDADLASTIESFFASTLLNNGQICWLSTRVLAPRSRYAEVVDTVSGLVSSLRIGDPLDENTQMGPLVSARQRDRVESYIAKGRAEGARLTVGGGRPEGFDRGWYVQPTVFADVDNNHTIAQEEIFGPVLSVIPYSGEDEAVAIANASDYGLGGSVWTTDPERGEAVARRVHTGSIGINAYVNDPVAPFGGIKASGIGRELGPEALHSYQVLKTVYLDASSAQA</sequence>
<evidence type="ECO:0000256" key="1">
    <source>
        <dbReference type="ARBA" id="ARBA00009986"/>
    </source>
</evidence>
<dbReference type="SUPFAM" id="SSF53720">
    <property type="entry name" value="ALDH-like"/>
    <property type="match status" value="1"/>
</dbReference>
<organism evidence="6 7">
    <name type="scientific">Rhodococcus zopfii</name>
    <dbReference type="NCBI Taxonomy" id="43772"/>
    <lineage>
        <taxon>Bacteria</taxon>
        <taxon>Bacillati</taxon>
        <taxon>Actinomycetota</taxon>
        <taxon>Actinomycetes</taxon>
        <taxon>Mycobacteriales</taxon>
        <taxon>Nocardiaceae</taxon>
        <taxon>Rhodococcus</taxon>
    </lineage>
</organism>
<dbReference type="EMBL" id="WBMO01000005">
    <property type="protein sequence ID" value="MDV2478079.1"/>
    <property type="molecule type" value="Genomic_DNA"/>
</dbReference>
<dbReference type="InterPro" id="IPR016163">
    <property type="entry name" value="Ald_DH_C"/>
</dbReference>
<protein>
    <submittedName>
        <fullName evidence="6">Aldehyde dehydrogenase</fullName>
    </submittedName>
</protein>
<evidence type="ECO:0000256" key="3">
    <source>
        <dbReference type="PROSITE-ProRule" id="PRU10007"/>
    </source>
</evidence>
<dbReference type="Gene3D" id="3.40.605.10">
    <property type="entry name" value="Aldehyde Dehydrogenase, Chain A, domain 1"/>
    <property type="match status" value="1"/>
</dbReference>
<dbReference type="InterPro" id="IPR015590">
    <property type="entry name" value="Aldehyde_DH_dom"/>
</dbReference>
<dbReference type="CDD" id="cd07139">
    <property type="entry name" value="ALDH_AldA-Rv0768"/>
    <property type="match status" value="1"/>
</dbReference>
<evidence type="ECO:0000313" key="7">
    <source>
        <dbReference type="Proteomes" id="UP001275440"/>
    </source>
</evidence>
<evidence type="ECO:0000256" key="2">
    <source>
        <dbReference type="ARBA" id="ARBA00023002"/>
    </source>
</evidence>
<evidence type="ECO:0000259" key="5">
    <source>
        <dbReference type="Pfam" id="PF00171"/>
    </source>
</evidence>
<evidence type="ECO:0000313" key="6">
    <source>
        <dbReference type="EMBL" id="MDV2478079.1"/>
    </source>
</evidence>
<feature type="domain" description="Aldehyde dehydrogenase" evidence="5">
    <location>
        <begin position="19"/>
        <end position="482"/>
    </location>
</feature>
<dbReference type="Proteomes" id="UP001275440">
    <property type="component" value="Unassembled WGS sequence"/>
</dbReference>
<dbReference type="InterPro" id="IPR016161">
    <property type="entry name" value="Ald_DH/histidinol_DH"/>
</dbReference>
<dbReference type="InterPro" id="IPR029510">
    <property type="entry name" value="Ald_DH_CS_GLU"/>
</dbReference>
<dbReference type="PANTHER" id="PTHR42804:SF1">
    <property type="entry name" value="ALDEHYDE DEHYDROGENASE-RELATED"/>
    <property type="match status" value="1"/>
</dbReference>
<feature type="active site" evidence="3">
    <location>
        <position position="258"/>
    </location>
</feature>
<dbReference type="Gene3D" id="3.40.309.10">
    <property type="entry name" value="Aldehyde Dehydrogenase, Chain A, domain 2"/>
    <property type="match status" value="1"/>
</dbReference>
<gene>
    <name evidence="6" type="ORF">F8M49_26605</name>
</gene>
<reference evidence="6 7" key="1">
    <citation type="submission" date="2019-10" db="EMBL/GenBank/DDBJ databases">
        <title>Draft Genome Assembly of Rhodococcus zopfii DSM44189.</title>
        <authorList>
            <person name="Sutton J.M."/>
            <person name="Akob D.M."/>
            <person name="Bushman T.J."/>
        </authorList>
    </citation>
    <scope>NUCLEOTIDE SEQUENCE [LARGE SCALE GENOMIC DNA]</scope>
    <source>
        <strain evidence="6 7">DSM 44189</strain>
    </source>
</reference>
<dbReference type="InterPro" id="IPR016162">
    <property type="entry name" value="Ald_DH_N"/>
</dbReference>
<comment type="caution">
    <text evidence="6">The sequence shown here is derived from an EMBL/GenBank/DDBJ whole genome shotgun (WGS) entry which is preliminary data.</text>
</comment>
<name>A0ABU3WVQ7_9NOCA</name>
<dbReference type="Pfam" id="PF00171">
    <property type="entry name" value="Aldedh"/>
    <property type="match status" value="1"/>
</dbReference>
<dbReference type="PROSITE" id="PS00687">
    <property type="entry name" value="ALDEHYDE_DEHYDR_GLU"/>
    <property type="match status" value="1"/>
</dbReference>
<keyword evidence="7" id="KW-1185">Reference proteome</keyword>
<accession>A0ABU3WVQ7</accession>
<evidence type="ECO:0000256" key="4">
    <source>
        <dbReference type="RuleBase" id="RU003345"/>
    </source>
</evidence>
<dbReference type="PANTHER" id="PTHR42804">
    <property type="entry name" value="ALDEHYDE DEHYDROGENASE"/>
    <property type="match status" value="1"/>
</dbReference>
<comment type="similarity">
    <text evidence="1 4">Belongs to the aldehyde dehydrogenase family.</text>
</comment>
<proteinExistence type="inferred from homology"/>
<keyword evidence="2 4" id="KW-0560">Oxidoreductase</keyword>